<name>A0A284RPA9_ARMOS</name>
<evidence type="ECO:0000313" key="2">
    <source>
        <dbReference type="Proteomes" id="UP000219338"/>
    </source>
</evidence>
<accession>A0A284RPA9</accession>
<dbReference type="EMBL" id="FUEG01000012">
    <property type="protein sequence ID" value="SJL10612.1"/>
    <property type="molecule type" value="Genomic_DNA"/>
</dbReference>
<sequence length="129" mass="14599">MSATLSANGRKDLAKYLQLFMTREFLTIRDEWRGAVTRPQRVHGDSKSQLPKEDMYTSHILHLRQSGGAQRAISFVRGSFYHVDKVAWQIPLPEVDAKDVEEDGKLAEIIKNTVISAWKATGGQEKDLD</sequence>
<protein>
    <submittedName>
        <fullName evidence="1">Uncharacterized protein</fullName>
    </submittedName>
</protein>
<dbReference type="Proteomes" id="UP000219338">
    <property type="component" value="Unassembled WGS sequence"/>
</dbReference>
<reference evidence="2" key="1">
    <citation type="journal article" date="2017" name="Nat. Ecol. Evol.">
        <title>Genome expansion and lineage-specific genetic innovations in the forest pathogenic fungi Armillaria.</title>
        <authorList>
            <person name="Sipos G."/>
            <person name="Prasanna A.N."/>
            <person name="Walter M.C."/>
            <person name="O'Connor E."/>
            <person name="Balint B."/>
            <person name="Krizsan K."/>
            <person name="Kiss B."/>
            <person name="Hess J."/>
            <person name="Varga T."/>
            <person name="Slot J."/>
            <person name="Riley R."/>
            <person name="Boka B."/>
            <person name="Rigling D."/>
            <person name="Barry K."/>
            <person name="Lee J."/>
            <person name="Mihaltcheva S."/>
            <person name="LaButti K."/>
            <person name="Lipzen A."/>
            <person name="Waldron R."/>
            <person name="Moloney N.M."/>
            <person name="Sperisen C."/>
            <person name="Kredics L."/>
            <person name="Vagvoelgyi C."/>
            <person name="Patrignani A."/>
            <person name="Fitzpatrick D."/>
            <person name="Nagy I."/>
            <person name="Doyle S."/>
            <person name="Anderson J.B."/>
            <person name="Grigoriev I.V."/>
            <person name="Gueldener U."/>
            <person name="Muensterkoetter M."/>
            <person name="Nagy L.G."/>
        </authorList>
    </citation>
    <scope>NUCLEOTIDE SEQUENCE [LARGE SCALE GENOMIC DNA]</scope>
    <source>
        <strain evidence="2">C18/9</strain>
    </source>
</reference>
<dbReference type="AlphaFoldDB" id="A0A284RPA9"/>
<proteinExistence type="predicted"/>
<keyword evidence="2" id="KW-1185">Reference proteome</keyword>
<evidence type="ECO:0000313" key="1">
    <source>
        <dbReference type="EMBL" id="SJL10612.1"/>
    </source>
</evidence>
<gene>
    <name evidence="1" type="ORF">ARMOST_14002</name>
</gene>
<organism evidence="1 2">
    <name type="scientific">Armillaria ostoyae</name>
    <name type="common">Armillaria root rot fungus</name>
    <dbReference type="NCBI Taxonomy" id="47428"/>
    <lineage>
        <taxon>Eukaryota</taxon>
        <taxon>Fungi</taxon>
        <taxon>Dikarya</taxon>
        <taxon>Basidiomycota</taxon>
        <taxon>Agaricomycotina</taxon>
        <taxon>Agaricomycetes</taxon>
        <taxon>Agaricomycetidae</taxon>
        <taxon>Agaricales</taxon>
        <taxon>Marasmiineae</taxon>
        <taxon>Physalacriaceae</taxon>
        <taxon>Armillaria</taxon>
    </lineage>
</organism>